<dbReference type="Proteomes" id="UP000789325">
    <property type="component" value="Unassembled WGS sequence"/>
</dbReference>
<gene>
    <name evidence="2" type="ORF">K8V16_06430</name>
</gene>
<accession>A0A9D2VKM3</accession>
<feature type="region of interest" description="Disordered" evidence="1">
    <location>
        <begin position="1"/>
        <end position="37"/>
    </location>
</feature>
<evidence type="ECO:0000313" key="3">
    <source>
        <dbReference type="Proteomes" id="UP000789325"/>
    </source>
</evidence>
<evidence type="ECO:0000313" key="2">
    <source>
        <dbReference type="EMBL" id="HJH43418.1"/>
    </source>
</evidence>
<dbReference type="EMBL" id="DYZL01000133">
    <property type="protein sequence ID" value="HJH43418.1"/>
    <property type="molecule type" value="Genomic_DNA"/>
</dbReference>
<comment type="caution">
    <text evidence="2">The sequence shown here is derived from an EMBL/GenBank/DDBJ whole genome shotgun (WGS) entry which is preliminary data.</text>
</comment>
<organism evidence="2 3">
    <name type="scientific">Rubneribacter badeniensis</name>
    <dbReference type="NCBI Taxonomy" id="2070688"/>
    <lineage>
        <taxon>Bacteria</taxon>
        <taxon>Bacillati</taxon>
        <taxon>Actinomycetota</taxon>
        <taxon>Coriobacteriia</taxon>
        <taxon>Eggerthellales</taxon>
        <taxon>Eggerthellaceae</taxon>
        <taxon>Rubneribacter</taxon>
    </lineage>
</organism>
<proteinExistence type="predicted"/>
<protein>
    <submittedName>
        <fullName evidence="2">Uncharacterized protein</fullName>
    </submittedName>
</protein>
<feature type="non-terminal residue" evidence="2">
    <location>
        <position position="1"/>
    </location>
</feature>
<name>A0A9D2VKM3_9ACTN</name>
<reference evidence="2" key="2">
    <citation type="submission" date="2021-09" db="EMBL/GenBank/DDBJ databases">
        <authorList>
            <person name="Gilroy R."/>
        </authorList>
    </citation>
    <scope>NUCLEOTIDE SEQUENCE</scope>
    <source>
        <strain evidence="2">USAMLcec12-2067</strain>
    </source>
</reference>
<dbReference type="AlphaFoldDB" id="A0A9D2VKM3"/>
<evidence type="ECO:0000256" key="1">
    <source>
        <dbReference type="SAM" id="MobiDB-lite"/>
    </source>
</evidence>
<sequence length="80" mass="8022">QAFGRPRQFQGSSWNGGSGAGGRSEKGSYPSSSSVAGRMNASRASVSACVLPLRVRAFPSASCGRALACGGSGVVTGRTR</sequence>
<reference evidence="2" key="1">
    <citation type="journal article" date="2021" name="PeerJ">
        <title>Extensive microbial diversity within the chicken gut microbiome revealed by metagenomics and culture.</title>
        <authorList>
            <person name="Gilroy R."/>
            <person name="Ravi A."/>
            <person name="Getino M."/>
            <person name="Pursley I."/>
            <person name="Horton D.L."/>
            <person name="Alikhan N.F."/>
            <person name="Baker D."/>
            <person name="Gharbi K."/>
            <person name="Hall N."/>
            <person name="Watson M."/>
            <person name="Adriaenssens E.M."/>
            <person name="Foster-Nyarko E."/>
            <person name="Jarju S."/>
            <person name="Secka A."/>
            <person name="Antonio M."/>
            <person name="Oren A."/>
            <person name="Chaudhuri R.R."/>
            <person name="La Ragione R."/>
            <person name="Hildebrand F."/>
            <person name="Pallen M.J."/>
        </authorList>
    </citation>
    <scope>NUCLEOTIDE SEQUENCE</scope>
    <source>
        <strain evidence="2">USAMLcec12-2067</strain>
    </source>
</reference>